<reference evidence="3" key="1">
    <citation type="submission" date="2021-02" db="EMBL/GenBank/DDBJ databases">
        <authorList>
            <person name="Han P."/>
        </authorList>
    </citation>
    <scope>NUCLEOTIDE SEQUENCE</scope>
    <source>
        <strain evidence="3">Candidatus Nitrotoga sp. ZN8</strain>
    </source>
</reference>
<accession>A0A916FAP8</accession>
<keyword evidence="2" id="KW-0472">Membrane</keyword>
<proteinExistence type="predicted"/>
<keyword evidence="1" id="KW-0175">Coiled coil</keyword>
<keyword evidence="4" id="KW-1185">Reference proteome</keyword>
<feature type="transmembrane region" description="Helical" evidence="2">
    <location>
        <begin position="74"/>
        <end position="92"/>
    </location>
</feature>
<sequence length="95" mass="10917">MSDSVIRGNSTRLERIESKIDDLSEAVISLARMEERMITLFKRIDAYDARQKELEQKLVAIEKTLIKRGSFFQIFDKAAWIAVAAIITAYVTSKY</sequence>
<evidence type="ECO:0000256" key="2">
    <source>
        <dbReference type="SAM" id="Phobius"/>
    </source>
</evidence>
<dbReference type="EMBL" id="CAJNBL010000027">
    <property type="protein sequence ID" value="CAE6723841.1"/>
    <property type="molecule type" value="Genomic_DNA"/>
</dbReference>
<keyword evidence="2" id="KW-0812">Transmembrane</keyword>
<evidence type="ECO:0000256" key="1">
    <source>
        <dbReference type="SAM" id="Coils"/>
    </source>
</evidence>
<dbReference type="AlphaFoldDB" id="A0A916FAP8"/>
<comment type="caution">
    <text evidence="3">The sequence shown here is derived from an EMBL/GenBank/DDBJ whole genome shotgun (WGS) entry which is preliminary data.</text>
</comment>
<evidence type="ECO:0000313" key="4">
    <source>
        <dbReference type="Proteomes" id="UP000675882"/>
    </source>
</evidence>
<name>A0A916FAP8_9PROT</name>
<protein>
    <submittedName>
        <fullName evidence="3">Uncharacterized protein</fullName>
    </submittedName>
</protein>
<evidence type="ECO:0000313" key="3">
    <source>
        <dbReference type="EMBL" id="CAE6723841.1"/>
    </source>
</evidence>
<dbReference type="Proteomes" id="UP000675882">
    <property type="component" value="Unassembled WGS sequence"/>
</dbReference>
<organism evidence="3 4">
    <name type="scientific">Candidatus Nitrotoga fabula</name>
    <dbReference type="NCBI Taxonomy" id="2182327"/>
    <lineage>
        <taxon>Bacteria</taxon>
        <taxon>Pseudomonadati</taxon>
        <taxon>Pseudomonadota</taxon>
        <taxon>Betaproteobacteria</taxon>
        <taxon>Nitrosomonadales</taxon>
        <taxon>Gallionellaceae</taxon>
        <taxon>Candidatus Nitrotoga</taxon>
    </lineage>
</organism>
<dbReference type="RefSeq" id="WP_213036243.1">
    <property type="nucleotide sequence ID" value="NZ_CAJNBL010000027.1"/>
</dbReference>
<feature type="coiled-coil region" evidence="1">
    <location>
        <begin position="13"/>
        <end position="64"/>
    </location>
</feature>
<keyword evidence="2" id="KW-1133">Transmembrane helix</keyword>
<gene>
    <name evidence="3" type="ORF">NTGZN8_330034</name>
</gene>